<reference evidence="2" key="1">
    <citation type="submission" date="2017-02" db="EMBL/GenBank/DDBJ databases">
        <title>Delving into the versatile metabolic prowess of the omnipresent phylum Bacteroidetes.</title>
        <authorList>
            <person name="Nobu M.K."/>
            <person name="Mei R."/>
            <person name="Narihiro T."/>
            <person name="Kuroda K."/>
            <person name="Liu W.-T."/>
        </authorList>
    </citation>
    <scope>NUCLEOTIDE SEQUENCE</scope>
    <source>
        <strain evidence="2">ADurb.Bin417</strain>
    </source>
</reference>
<comment type="caution">
    <text evidence="2">The sequence shown here is derived from an EMBL/GenBank/DDBJ whole genome shotgun (WGS) entry which is preliminary data.</text>
</comment>
<proteinExistence type="predicted"/>
<gene>
    <name evidence="2" type="ORF">BWY73_01117</name>
</gene>
<dbReference type="AntiFam" id="ANF00084">
    <property type="entry name" value="Shadow ORF (opposite mutS)"/>
</dbReference>
<evidence type="ECO:0000313" key="2">
    <source>
        <dbReference type="EMBL" id="OPZ91350.1"/>
    </source>
</evidence>
<organism evidence="2">
    <name type="scientific">candidate division TA06 bacterium ADurb.Bin417</name>
    <dbReference type="NCBI Taxonomy" id="1852828"/>
    <lineage>
        <taxon>Bacteria</taxon>
        <taxon>Bacteria division TA06</taxon>
    </lineage>
</organism>
<protein>
    <submittedName>
        <fullName evidence="2">Uncharacterized protein</fullName>
    </submittedName>
</protein>
<accession>A0A1V5MEL5</accession>
<dbReference type="EMBL" id="MWAK01000183">
    <property type="protein sequence ID" value="OPZ91350.1"/>
    <property type="molecule type" value="Genomic_DNA"/>
</dbReference>
<evidence type="ECO:0000256" key="1">
    <source>
        <dbReference type="SAM" id="MobiDB-lite"/>
    </source>
</evidence>
<sequence length="291" mass="31434">MAQLTAVQAAQVFHQGPAGGQGQRPFLQAESGQAGDPEVFLERPAVQFRIESPVFQRAQGQFPAPEGRLFQELAAGRFGAGRKEALVNRESGDRFGRPGRVFELVGLDGAAGGLDEGQAESLPGRVEAEQAAVLRAAFVNEGAGGDHPHHLPLYQAARLGRVLGLFADGHLEAGLDQATQVAFERVVGQTAHRDPTRTAGVPRGKHQVQDRRGLSGVLVEHLVEIAQPEEKQAVRVLALQFPVLPEHRRKVVHDLLLYLKMRGKRKFVENPVGLDSGSWAGLEVGRFSGKI</sequence>
<feature type="region of interest" description="Disordered" evidence="1">
    <location>
        <begin position="15"/>
        <end position="34"/>
    </location>
</feature>
<name>A0A1V5MEL5_UNCT6</name>
<dbReference type="Proteomes" id="UP000485484">
    <property type="component" value="Unassembled WGS sequence"/>
</dbReference>
<dbReference type="AlphaFoldDB" id="A0A1V5MEL5"/>